<dbReference type="KEGG" id="kps:KPNJ2_04690"/>
<accession>W8VI39</accession>
<evidence type="ECO:0000313" key="3">
    <source>
        <dbReference type="Proteomes" id="UP000019586"/>
    </source>
</evidence>
<dbReference type="GO" id="GO:0033194">
    <property type="term" value="P:response to hydroperoxide"/>
    <property type="evidence" value="ECO:0007669"/>
    <property type="project" value="TreeGrafter"/>
</dbReference>
<reference evidence="2 3" key="1">
    <citation type="journal article" date="2014" name="Proc. Natl. Acad. Sci. U.S.A.">
        <title>Molecular dissection of the evolution of carbapenem-resistant multilocus sequence type 258 Klebsiella pneumoniae.</title>
        <authorList>
            <person name="Deleo F.R."/>
            <person name="Chen L."/>
            <person name="Porcella S.F."/>
            <person name="Martens C.A."/>
            <person name="Kobayashi S.D."/>
            <person name="Porter A.R."/>
            <person name="Chavda K.D."/>
            <person name="Jacobs M.R."/>
            <person name="Mathema B."/>
            <person name="Olsen R.J."/>
            <person name="Bonomo R.A."/>
            <person name="Musser J.M."/>
            <person name="Kreiswirth B.N."/>
        </authorList>
    </citation>
    <scope>NUCLEOTIDE SEQUENCE [LARGE SCALE GENOMIC DNA]</scope>
    <source>
        <strain evidence="2">30684/NJST258_2</strain>
    </source>
</reference>
<evidence type="ECO:0000313" key="2">
    <source>
        <dbReference type="EMBL" id="AHM81466.1"/>
    </source>
</evidence>
<dbReference type="EMBL" id="CP006918">
    <property type="protein sequence ID" value="AHM81466.1"/>
    <property type="molecule type" value="Genomic_DNA"/>
</dbReference>
<dbReference type="GO" id="GO:0005829">
    <property type="term" value="C:cytosol"/>
    <property type="evidence" value="ECO:0007669"/>
    <property type="project" value="TreeGrafter"/>
</dbReference>
<dbReference type="PANTHER" id="PTHR30283">
    <property type="entry name" value="PEROXIDE STRESS RESPONSE PROTEIN YAAA"/>
    <property type="match status" value="1"/>
</dbReference>
<dbReference type="Proteomes" id="UP000019586">
    <property type="component" value="Chromosome"/>
</dbReference>
<sequence>MQLSIPPCTFFVRIRRNYLQGLDMLILISPAKTLDYQSPLATTRYTQPELLEYSQQLIGIARKLSAPQIGKLMSISDKLADLNATRFHDWHPDFTPQNARQAILAFKGDVYTGLQAETLTEDDFDFAQQHLRMLSGLYGVLRPLDLMQPYRLEMGIRLENPRGKDLYQFWGDTITEKLNQALRDQGDDIVINLASDEYFKSVKTPKLQGQLIKPVFLDEKNGKFKVISFYAKKARGLMSRYIIENRLTQPEQLKAFNSEGYFFDADASEKGELVFKRHEQ</sequence>
<name>W8VI39_KLEPN</name>
<dbReference type="HAMAP" id="MF_00652">
    <property type="entry name" value="UPF0246"/>
    <property type="match status" value="1"/>
</dbReference>
<proteinExistence type="inferred from homology"/>
<dbReference type="InterPro" id="IPR005583">
    <property type="entry name" value="YaaA"/>
</dbReference>
<gene>
    <name evidence="2" type="ORF">KPNJ2_04690</name>
</gene>
<dbReference type="HOGENOM" id="CLU_061989_0_0_6"/>
<dbReference type="PATRIC" id="fig|1420013.3.peg.4404"/>
<evidence type="ECO:0000256" key="1">
    <source>
        <dbReference type="HAMAP-Rule" id="MF_00652"/>
    </source>
</evidence>
<comment type="similarity">
    <text evidence="1">Belongs to the UPF0246 family.</text>
</comment>
<dbReference type="NCBIfam" id="NF002541">
    <property type="entry name" value="PRK02101.1-1"/>
    <property type="match status" value="1"/>
</dbReference>
<organism evidence="2 3">
    <name type="scientific">Klebsiella pneumoniae 30684/NJST258_2</name>
    <dbReference type="NCBI Taxonomy" id="1420013"/>
    <lineage>
        <taxon>Bacteria</taxon>
        <taxon>Pseudomonadati</taxon>
        <taxon>Pseudomonadota</taxon>
        <taxon>Gammaproteobacteria</taxon>
        <taxon>Enterobacterales</taxon>
        <taxon>Enterobacteriaceae</taxon>
        <taxon>Klebsiella/Raoultella group</taxon>
        <taxon>Klebsiella</taxon>
        <taxon>Klebsiella pneumoniae complex</taxon>
    </lineage>
</organism>
<dbReference type="NCBIfam" id="NF002542">
    <property type="entry name" value="PRK02101.1-3"/>
    <property type="match status" value="1"/>
</dbReference>
<dbReference type="AlphaFoldDB" id="W8VI39"/>
<protein>
    <recommendedName>
        <fullName evidence="1">UPF0246 protein KPNJ2_04690</fullName>
    </recommendedName>
</protein>
<dbReference type="Pfam" id="PF03883">
    <property type="entry name" value="H2O2_YaaD"/>
    <property type="match status" value="1"/>
</dbReference>
<dbReference type="PANTHER" id="PTHR30283:SF4">
    <property type="entry name" value="PEROXIDE STRESS RESISTANCE PROTEIN YAAA"/>
    <property type="match status" value="1"/>
</dbReference>